<feature type="transmembrane region" description="Helical" evidence="6">
    <location>
        <begin position="227"/>
        <end position="248"/>
    </location>
</feature>
<comment type="caution">
    <text evidence="9">The sequence shown here is derived from an EMBL/GenBank/DDBJ whole genome shotgun (WGS) entry which is preliminary data.</text>
</comment>
<dbReference type="Pfam" id="PF06803">
    <property type="entry name" value="DUF1232"/>
    <property type="match status" value="1"/>
</dbReference>
<keyword evidence="2" id="KW-1003">Cell membrane</keyword>
<evidence type="ECO:0000259" key="8">
    <source>
        <dbReference type="Pfam" id="PF09335"/>
    </source>
</evidence>
<evidence type="ECO:0000256" key="5">
    <source>
        <dbReference type="ARBA" id="ARBA00023136"/>
    </source>
</evidence>
<dbReference type="GO" id="GO:0005886">
    <property type="term" value="C:plasma membrane"/>
    <property type="evidence" value="ECO:0007669"/>
    <property type="project" value="UniProtKB-SubCell"/>
</dbReference>
<feature type="domain" description="VTT" evidence="8">
    <location>
        <begin position="30"/>
        <end position="159"/>
    </location>
</feature>
<keyword evidence="3 6" id="KW-0812">Transmembrane</keyword>
<reference evidence="9" key="1">
    <citation type="submission" date="2019-03" db="EMBL/GenBank/DDBJ databases">
        <title>Lake Tanganyika Metagenome-Assembled Genomes (MAGs).</title>
        <authorList>
            <person name="Tran P."/>
        </authorList>
    </citation>
    <scope>NUCLEOTIDE SEQUENCE</scope>
    <source>
        <strain evidence="9">K_DeepCast_65m_m2_066</strain>
    </source>
</reference>
<dbReference type="Pfam" id="PF09335">
    <property type="entry name" value="VTT_dom"/>
    <property type="match status" value="1"/>
</dbReference>
<sequence length="324" mass="35524">MFDWVTSIIATTGYVGIALLMVAENLVPPIPSELIMPLAGFVAAQGQLHPVLVVLAGAGGSVLGSLPWYYAGRWLGRERLCALVGRYGHWATLTDKELGQALDWFERHRGMAVFLGRLVPAVRTLISVPAGVAHMALGPFFLASVAGSLLWSGMLTAAGFVLKAQYALVGTYVDRGSQIILSIILLTYIYRVIAGGRLGKRVRNWAQQMSEDVYTVYLAARDARVPWYARVLALCIAAYVVSPVDLIPDVVPVVGHLDDMLLVPLGVWLMLRLIPPALLAEHRQRAALLAVQPRDWRIGALFMAIWSIASAFVLRWLLVYLMEP</sequence>
<keyword evidence="4 6" id="KW-1133">Transmembrane helix</keyword>
<evidence type="ECO:0000256" key="2">
    <source>
        <dbReference type="ARBA" id="ARBA00022475"/>
    </source>
</evidence>
<evidence type="ECO:0000313" key="9">
    <source>
        <dbReference type="EMBL" id="MBM3222998.1"/>
    </source>
</evidence>
<name>A0A937VYR4_UNCTE</name>
<dbReference type="PANTHER" id="PTHR42709:SF6">
    <property type="entry name" value="UNDECAPRENYL PHOSPHATE TRANSPORTER A"/>
    <property type="match status" value="1"/>
</dbReference>
<dbReference type="InterPro" id="IPR032816">
    <property type="entry name" value="VTT_dom"/>
</dbReference>
<dbReference type="Proteomes" id="UP000712673">
    <property type="component" value="Unassembled WGS sequence"/>
</dbReference>
<evidence type="ECO:0000313" key="10">
    <source>
        <dbReference type="Proteomes" id="UP000712673"/>
    </source>
</evidence>
<feature type="transmembrane region" description="Helical" evidence="6">
    <location>
        <begin position="300"/>
        <end position="322"/>
    </location>
</feature>
<evidence type="ECO:0000256" key="3">
    <source>
        <dbReference type="ARBA" id="ARBA00022692"/>
    </source>
</evidence>
<organism evidence="9 10">
    <name type="scientific">Tectimicrobiota bacterium</name>
    <dbReference type="NCBI Taxonomy" id="2528274"/>
    <lineage>
        <taxon>Bacteria</taxon>
        <taxon>Pseudomonadati</taxon>
        <taxon>Nitrospinota/Tectimicrobiota group</taxon>
        <taxon>Candidatus Tectimicrobiota</taxon>
    </lineage>
</organism>
<comment type="subcellular location">
    <subcellularLocation>
        <location evidence="1">Cell membrane</location>
        <topology evidence="1">Multi-pass membrane protein</topology>
    </subcellularLocation>
</comment>
<accession>A0A937VYR4</accession>
<gene>
    <name evidence="9" type="ORF">FJZ47_04235</name>
</gene>
<protein>
    <submittedName>
        <fullName evidence="9">DUF1232 domain-containing protein</fullName>
    </submittedName>
</protein>
<evidence type="ECO:0000256" key="1">
    <source>
        <dbReference type="ARBA" id="ARBA00004651"/>
    </source>
</evidence>
<feature type="transmembrane region" description="Helical" evidence="6">
    <location>
        <begin position="48"/>
        <end position="70"/>
    </location>
</feature>
<feature type="transmembrane region" description="Helical" evidence="6">
    <location>
        <begin position="6"/>
        <end position="27"/>
    </location>
</feature>
<evidence type="ECO:0000259" key="7">
    <source>
        <dbReference type="Pfam" id="PF06803"/>
    </source>
</evidence>
<feature type="domain" description="DUF1232" evidence="7">
    <location>
        <begin position="229"/>
        <end position="265"/>
    </location>
</feature>
<dbReference type="InterPro" id="IPR010652">
    <property type="entry name" value="DUF1232"/>
</dbReference>
<proteinExistence type="predicted"/>
<evidence type="ECO:0000256" key="6">
    <source>
        <dbReference type="SAM" id="Phobius"/>
    </source>
</evidence>
<dbReference type="AlphaFoldDB" id="A0A937VYR4"/>
<dbReference type="EMBL" id="VGLS01000082">
    <property type="protein sequence ID" value="MBM3222998.1"/>
    <property type="molecule type" value="Genomic_DNA"/>
</dbReference>
<feature type="transmembrane region" description="Helical" evidence="6">
    <location>
        <begin position="260"/>
        <end position="279"/>
    </location>
</feature>
<feature type="transmembrane region" description="Helical" evidence="6">
    <location>
        <begin position="149"/>
        <end position="169"/>
    </location>
</feature>
<dbReference type="InterPro" id="IPR051311">
    <property type="entry name" value="DedA_domain"/>
</dbReference>
<feature type="transmembrane region" description="Helical" evidence="6">
    <location>
        <begin position="175"/>
        <end position="193"/>
    </location>
</feature>
<keyword evidence="5 6" id="KW-0472">Membrane</keyword>
<evidence type="ECO:0000256" key="4">
    <source>
        <dbReference type="ARBA" id="ARBA00022989"/>
    </source>
</evidence>
<dbReference type="PANTHER" id="PTHR42709">
    <property type="entry name" value="ALKALINE PHOSPHATASE LIKE PROTEIN"/>
    <property type="match status" value="1"/>
</dbReference>